<dbReference type="Proteomes" id="UP000285060">
    <property type="component" value="Unassembled WGS sequence"/>
</dbReference>
<comment type="caution">
    <text evidence="5">The sequence shown here is derived from an EMBL/GenBank/DDBJ whole genome shotgun (WGS) entry which is preliminary data.</text>
</comment>
<dbReference type="GO" id="GO:0043418">
    <property type="term" value="P:homocysteine catabolic process"/>
    <property type="evidence" value="ECO:0007669"/>
    <property type="project" value="TreeGrafter"/>
</dbReference>
<dbReference type="CDD" id="cd00585">
    <property type="entry name" value="Peptidase_C1B"/>
    <property type="match status" value="1"/>
</dbReference>
<dbReference type="GO" id="GO:0005737">
    <property type="term" value="C:cytoplasm"/>
    <property type="evidence" value="ECO:0007669"/>
    <property type="project" value="TreeGrafter"/>
</dbReference>
<evidence type="ECO:0000313" key="5">
    <source>
        <dbReference type="EMBL" id="RHY25153.1"/>
    </source>
</evidence>
<accession>A0A3R6YTW0</accession>
<evidence type="ECO:0000256" key="2">
    <source>
        <dbReference type="ARBA" id="ARBA00022801"/>
    </source>
</evidence>
<feature type="active site" evidence="4">
    <location>
        <position position="98"/>
    </location>
</feature>
<dbReference type="GO" id="GO:0009636">
    <property type="term" value="P:response to toxic substance"/>
    <property type="evidence" value="ECO:0007669"/>
    <property type="project" value="TreeGrafter"/>
</dbReference>
<dbReference type="EMBL" id="QUSY01001381">
    <property type="protein sequence ID" value="RHY25153.1"/>
    <property type="molecule type" value="Genomic_DNA"/>
</dbReference>
<name>A0A3R6YTW0_9STRA</name>
<proteinExistence type="predicted"/>
<evidence type="ECO:0000256" key="4">
    <source>
        <dbReference type="PIRSR" id="PIRSR005700-1"/>
    </source>
</evidence>
<dbReference type="SUPFAM" id="SSF54001">
    <property type="entry name" value="Cysteine proteinases"/>
    <property type="match status" value="1"/>
</dbReference>
<reference evidence="5 6" key="1">
    <citation type="submission" date="2018-08" db="EMBL/GenBank/DDBJ databases">
        <title>Aphanomyces genome sequencing and annotation.</title>
        <authorList>
            <person name="Minardi D."/>
            <person name="Oidtmann B."/>
            <person name="Van Der Giezen M."/>
            <person name="Studholme D.J."/>
        </authorList>
    </citation>
    <scope>NUCLEOTIDE SEQUENCE [LARGE SCALE GENOMIC DNA]</scope>
    <source>
        <strain evidence="5 6">NJM0002</strain>
    </source>
</reference>
<dbReference type="InterPro" id="IPR004134">
    <property type="entry name" value="Peptidase_C1B"/>
</dbReference>
<dbReference type="PANTHER" id="PTHR10363:SF2">
    <property type="entry name" value="BLEOMYCIN HYDROLASE"/>
    <property type="match status" value="1"/>
</dbReference>
<feature type="active site" evidence="4">
    <location>
        <position position="415"/>
    </location>
</feature>
<feature type="non-terminal residue" evidence="5">
    <location>
        <position position="1"/>
    </location>
</feature>
<keyword evidence="2" id="KW-0378">Hydrolase</keyword>
<dbReference type="VEuPathDB" id="FungiDB:H310_13555"/>
<protein>
    <recommendedName>
        <fullName evidence="7">Bleomycin hydrolase</fullName>
    </recommendedName>
</protein>
<dbReference type="GO" id="GO:0070005">
    <property type="term" value="F:cysteine-type aminopeptidase activity"/>
    <property type="evidence" value="ECO:0007669"/>
    <property type="project" value="InterPro"/>
</dbReference>
<sequence>QESLCLALTCVPLERAVPLGLIQTFVDEFHADPRFVIAQNGLTSTHWRHIVCNRREIARQTHAFSKKLPDMDACNQNETGRCVLSIRVDDSRDGRRRCWLFATATLMRRALQAKYNLDKDFEISQNFFFFWDKFEKCNYFLENILATASESVDSRVVAHFLAEPTTDGGQWDMAVNVVNKYGACPKNVYGESFQTLDTDRLNFLLGAKLRDFAKALREMHAAGATADAMQAAKRPMLQLCHRILAIHLGTPPTEFDFEVHAKDESHIRVEHMTPRTFLSTVVPIDVNDYVSIVHDPRHAFDTILTVDRLGNVVEGNPIRYLNVPSDDLWKCAKAQLDANVPVWFGCDCDADSELDAHGIYSTTLYDLDAVFGTTLALDKRERMRYHNGAMTHAMVFVGYNCVGSDARPVAWKVENSWGPKRGAKGFDVMTADWFDQHMYQVVVHKQFLKPRHVAIWENGVPLVLPVWDPMGNCLQ</sequence>
<keyword evidence="6" id="KW-1185">Reference proteome</keyword>
<evidence type="ECO:0008006" key="7">
    <source>
        <dbReference type="Google" id="ProtNLM"/>
    </source>
</evidence>
<keyword evidence="3" id="KW-0788">Thiol protease</keyword>
<evidence type="ECO:0000256" key="3">
    <source>
        <dbReference type="ARBA" id="ARBA00022807"/>
    </source>
</evidence>
<dbReference type="InterPro" id="IPR038765">
    <property type="entry name" value="Papain-like_cys_pep_sf"/>
</dbReference>
<dbReference type="GO" id="GO:0006508">
    <property type="term" value="P:proteolysis"/>
    <property type="evidence" value="ECO:0007669"/>
    <property type="project" value="UniProtKB-KW"/>
</dbReference>
<gene>
    <name evidence="5" type="ORF">DYB32_008495</name>
</gene>
<dbReference type="AlphaFoldDB" id="A0A3R6YTW0"/>
<dbReference type="PIRSF" id="PIRSF005700">
    <property type="entry name" value="PepC"/>
    <property type="match status" value="1"/>
</dbReference>
<feature type="active site" evidence="4">
    <location>
        <position position="392"/>
    </location>
</feature>
<evidence type="ECO:0000256" key="1">
    <source>
        <dbReference type="ARBA" id="ARBA00022670"/>
    </source>
</evidence>
<organism evidence="5 6">
    <name type="scientific">Aphanomyces invadans</name>
    <dbReference type="NCBI Taxonomy" id="157072"/>
    <lineage>
        <taxon>Eukaryota</taxon>
        <taxon>Sar</taxon>
        <taxon>Stramenopiles</taxon>
        <taxon>Oomycota</taxon>
        <taxon>Saprolegniomycetes</taxon>
        <taxon>Saprolegniales</taxon>
        <taxon>Verrucalvaceae</taxon>
        <taxon>Aphanomyces</taxon>
    </lineage>
</organism>
<dbReference type="PANTHER" id="PTHR10363">
    <property type="entry name" value="BLEOMYCIN HYDROLASE"/>
    <property type="match status" value="1"/>
</dbReference>
<evidence type="ECO:0000313" key="6">
    <source>
        <dbReference type="Proteomes" id="UP000285060"/>
    </source>
</evidence>
<dbReference type="Gene3D" id="3.90.70.10">
    <property type="entry name" value="Cysteine proteinases"/>
    <property type="match status" value="1"/>
</dbReference>
<keyword evidence="1" id="KW-0645">Protease</keyword>
<dbReference type="Pfam" id="PF03051">
    <property type="entry name" value="Peptidase_C1_2"/>
    <property type="match status" value="2"/>
</dbReference>